<protein>
    <submittedName>
        <fullName evidence="6">Helix-turn-helix transcriptional regulator</fullName>
    </submittedName>
</protein>
<accession>A0A5C6Z1E9</accession>
<dbReference type="Pfam" id="PF12833">
    <property type="entry name" value="HTH_18"/>
    <property type="match status" value="1"/>
</dbReference>
<dbReference type="PROSITE" id="PS01124">
    <property type="entry name" value="HTH_ARAC_FAMILY_2"/>
    <property type="match status" value="1"/>
</dbReference>
<evidence type="ECO:0000256" key="4">
    <source>
        <dbReference type="SAM" id="Phobius"/>
    </source>
</evidence>
<dbReference type="InterPro" id="IPR018060">
    <property type="entry name" value="HTH_AraC"/>
</dbReference>
<reference evidence="6 7" key="1">
    <citation type="submission" date="2019-08" db="EMBL/GenBank/DDBJ databases">
        <title>Genome of Aequorivita antarctica SW49 (type strain).</title>
        <authorList>
            <person name="Bowman J.P."/>
        </authorList>
    </citation>
    <scope>NUCLEOTIDE SEQUENCE [LARGE SCALE GENOMIC DNA]</scope>
    <source>
        <strain evidence="6 7">SW49</strain>
    </source>
</reference>
<dbReference type="OrthoDB" id="6283866at2"/>
<dbReference type="SMART" id="SM00342">
    <property type="entry name" value="HTH_ARAC"/>
    <property type="match status" value="1"/>
</dbReference>
<sequence length="382" mass="44327">MLYFSGIVIGLFLSALLLTKKRKTQADYILFVWMIALSLNLFLFYLFISQLDTEYPFLLGLIFQLPLYHGPLLYLYTTSLTKKKEIRKIHLIHFLPIIISFALFFDFFLLSSDEKISVYKTGGVGYENILIINSALIIFSGIFYTILSFLRLRAYKKKLKNEFSNTEKINLDWLQYLIIGMSVIWFVVLFATNDNQIYTIVVLFMIFIGYFGIRQEGIFTKRITIPLASQQNEILQLPDIDHPSLSIPDEGNSLIIQTSKYEKSGLTNETAMEIHGLLSQRMDEEKLYINPELTLNELAQVLDVHPNNLSQVINTFENKNFYDYVNSKRIEHFIKLSSNSENRKFTILSLAFDSGFNSKSSFNKYFKKVTDSTPSEYLKSLE</sequence>
<feature type="transmembrane region" description="Helical" evidence="4">
    <location>
        <begin position="89"/>
        <end position="110"/>
    </location>
</feature>
<feature type="transmembrane region" description="Helical" evidence="4">
    <location>
        <begin position="55"/>
        <end position="77"/>
    </location>
</feature>
<gene>
    <name evidence="6" type="ORF">ESU54_09055</name>
</gene>
<dbReference type="GO" id="GO:0003700">
    <property type="term" value="F:DNA-binding transcription factor activity"/>
    <property type="evidence" value="ECO:0007669"/>
    <property type="project" value="InterPro"/>
</dbReference>
<dbReference type="EMBL" id="VORT01000005">
    <property type="protein sequence ID" value="TXD73276.1"/>
    <property type="molecule type" value="Genomic_DNA"/>
</dbReference>
<evidence type="ECO:0000313" key="7">
    <source>
        <dbReference type="Proteomes" id="UP000321497"/>
    </source>
</evidence>
<keyword evidence="2" id="KW-0238">DNA-binding</keyword>
<dbReference type="InterPro" id="IPR009057">
    <property type="entry name" value="Homeodomain-like_sf"/>
</dbReference>
<proteinExistence type="predicted"/>
<feature type="transmembrane region" description="Helical" evidence="4">
    <location>
        <begin position="130"/>
        <end position="152"/>
    </location>
</feature>
<comment type="caution">
    <text evidence="6">The sequence shown here is derived from an EMBL/GenBank/DDBJ whole genome shotgun (WGS) entry which is preliminary data.</text>
</comment>
<dbReference type="Proteomes" id="UP000321497">
    <property type="component" value="Unassembled WGS sequence"/>
</dbReference>
<evidence type="ECO:0000256" key="2">
    <source>
        <dbReference type="ARBA" id="ARBA00023125"/>
    </source>
</evidence>
<keyword evidence="7" id="KW-1185">Reference proteome</keyword>
<evidence type="ECO:0000259" key="5">
    <source>
        <dbReference type="PROSITE" id="PS01124"/>
    </source>
</evidence>
<dbReference type="PANTHER" id="PTHR43280">
    <property type="entry name" value="ARAC-FAMILY TRANSCRIPTIONAL REGULATOR"/>
    <property type="match status" value="1"/>
</dbReference>
<feature type="domain" description="HTH araC/xylS-type" evidence="5">
    <location>
        <begin position="272"/>
        <end position="380"/>
    </location>
</feature>
<dbReference type="RefSeq" id="WP_111845616.1">
    <property type="nucleotide sequence ID" value="NZ_UEGI01000021.1"/>
</dbReference>
<dbReference type="AlphaFoldDB" id="A0A5C6Z1E9"/>
<keyword evidence="4" id="KW-0812">Transmembrane</keyword>
<feature type="transmembrane region" description="Helical" evidence="4">
    <location>
        <begin position="173"/>
        <end position="191"/>
    </location>
</feature>
<feature type="transmembrane region" description="Helical" evidence="4">
    <location>
        <begin position="197"/>
        <end position="213"/>
    </location>
</feature>
<dbReference type="PANTHER" id="PTHR43280:SF29">
    <property type="entry name" value="ARAC-FAMILY TRANSCRIPTIONAL REGULATOR"/>
    <property type="match status" value="1"/>
</dbReference>
<keyword evidence="1" id="KW-0805">Transcription regulation</keyword>
<evidence type="ECO:0000313" key="6">
    <source>
        <dbReference type="EMBL" id="TXD73276.1"/>
    </source>
</evidence>
<evidence type="ECO:0000256" key="3">
    <source>
        <dbReference type="ARBA" id="ARBA00023163"/>
    </source>
</evidence>
<dbReference type="SUPFAM" id="SSF46689">
    <property type="entry name" value="Homeodomain-like"/>
    <property type="match status" value="1"/>
</dbReference>
<dbReference type="GO" id="GO:0043565">
    <property type="term" value="F:sequence-specific DNA binding"/>
    <property type="evidence" value="ECO:0007669"/>
    <property type="project" value="InterPro"/>
</dbReference>
<keyword evidence="4" id="KW-1133">Transmembrane helix</keyword>
<keyword evidence="4" id="KW-0472">Membrane</keyword>
<name>A0A5C6Z1E9_9FLAO</name>
<keyword evidence="3" id="KW-0804">Transcription</keyword>
<dbReference type="Gene3D" id="1.10.10.60">
    <property type="entry name" value="Homeodomain-like"/>
    <property type="match status" value="2"/>
</dbReference>
<evidence type="ECO:0000256" key="1">
    <source>
        <dbReference type="ARBA" id="ARBA00023015"/>
    </source>
</evidence>
<organism evidence="6 7">
    <name type="scientific">Aequorivita antarctica</name>
    <dbReference type="NCBI Taxonomy" id="153266"/>
    <lineage>
        <taxon>Bacteria</taxon>
        <taxon>Pseudomonadati</taxon>
        <taxon>Bacteroidota</taxon>
        <taxon>Flavobacteriia</taxon>
        <taxon>Flavobacteriales</taxon>
        <taxon>Flavobacteriaceae</taxon>
        <taxon>Aequorivita</taxon>
    </lineage>
</organism>
<feature type="transmembrane region" description="Helical" evidence="4">
    <location>
        <begin position="28"/>
        <end position="49"/>
    </location>
</feature>